<evidence type="ECO:0000256" key="1">
    <source>
        <dbReference type="SAM" id="MobiDB-lite"/>
    </source>
</evidence>
<dbReference type="GO" id="GO:0003676">
    <property type="term" value="F:nucleic acid binding"/>
    <property type="evidence" value="ECO:0007669"/>
    <property type="project" value="InterPro"/>
</dbReference>
<keyword evidence="4" id="KW-1185">Reference proteome</keyword>
<gene>
    <name evidence="3" type="ORF">SAY87_031206</name>
</gene>
<evidence type="ECO:0000313" key="3">
    <source>
        <dbReference type="EMBL" id="KAK4770674.1"/>
    </source>
</evidence>
<dbReference type="AlphaFoldDB" id="A0AAN7QKW8"/>
<feature type="domain" description="S1 motif" evidence="2">
    <location>
        <begin position="561"/>
        <end position="629"/>
    </location>
</feature>
<proteinExistence type="predicted"/>
<evidence type="ECO:0000259" key="2">
    <source>
        <dbReference type="PROSITE" id="PS50126"/>
    </source>
</evidence>
<dbReference type="SMART" id="SM00316">
    <property type="entry name" value="S1"/>
    <property type="match status" value="1"/>
</dbReference>
<dbReference type="Pfam" id="PF00575">
    <property type="entry name" value="S1"/>
    <property type="match status" value="1"/>
</dbReference>
<dbReference type="PROSITE" id="PS50126">
    <property type="entry name" value="S1"/>
    <property type="match status" value="1"/>
</dbReference>
<reference evidence="3 4" key="1">
    <citation type="journal article" date="2023" name="Hortic Res">
        <title>Pangenome of water caltrop reveals structural variations and asymmetric subgenome divergence after allopolyploidization.</title>
        <authorList>
            <person name="Zhang X."/>
            <person name="Chen Y."/>
            <person name="Wang L."/>
            <person name="Yuan Y."/>
            <person name="Fang M."/>
            <person name="Shi L."/>
            <person name="Lu R."/>
            <person name="Comes H.P."/>
            <person name="Ma Y."/>
            <person name="Chen Y."/>
            <person name="Huang G."/>
            <person name="Zhou Y."/>
            <person name="Zheng Z."/>
            <person name="Qiu Y."/>
        </authorList>
    </citation>
    <scope>NUCLEOTIDE SEQUENCE [LARGE SCALE GENOMIC DNA]</scope>
    <source>
        <tissue evidence="3">Roots</tissue>
    </source>
</reference>
<dbReference type="EMBL" id="JAXIOK010000005">
    <property type="protein sequence ID" value="KAK4770674.1"/>
    <property type="molecule type" value="Genomic_DNA"/>
</dbReference>
<dbReference type="PANTHER" id="PTHR47600">
    <property type="entry name" value="NUCLEIC ACID-BINDING, OB-FOLD-LIKE PROTEIN"/>
    <property type="match status" value="1"/>
</dbReference>
<accession>A0AAN7QKW8</accession>
<name>A0AAN7QKW8_9MYRT</name>
<organism evidence="3 4">
    <name type="scientific">Trapa incisa</name>
    <dbReference type="NCBI Taxonomy" id="236973"/>
    <lineage>
        <taxon>Eukaryota</taxon>
        <taxon>Viridiplantae</taxon>
        <taxon>Streptophyta</taxon>
        <taxon>Embryophyta</taxon>
        <taxon>Tracheophyta</taxon>
        <taxon>Spermatophyta</taxon>
        <taxon>Magnoliopsida</taxon>
        <taxon>eudicotyledons</taxon>
        <taxon>Gunneridae</taxon>
        <taxon>Pentapetalae</taxon>
        <taxon>rosids</taxon>
        <taxon>malvids</taxon>
        <taxon>Myrtales</taxon>
        <taxon>Lythraceae</taxon>
        <taxon>Trapa</taxon>
    </lineage>
</organism>
<dbReference type="InterPro" id="IPR003029">
    <property type="entry name" value="S1_domain"/>
</dbReference>
<dbReference type="Gene3D" id="2.40.50.140">
    <property type="entry name" value="Nucleic acid-binding proteins"/>
    <property type="match status" value="1"/>
</dbReference>
<dbReference type="InterPro" id="IPR012340">
    <property type="entry name" value="NA-bd_OB-fold"/>
</dbReference>
<dbReference type="PANTHER" id="PTHR47600:SF1">
    <property type="entry name" value="NUCLEIC ACID-BINDING, OB-FOLD-LIKE PROTEIN"/>
    <property type="match status" value="1"/>
</dbReference>
<feature type="region of interest" description="Disordered" evidence="1">
    <location>
        <begin position="282"/>
        <end position="316"/>
    </location>
</feature>
<comment type="caution">
    <text evidence="3">The sequence shown here is derived from an EMBL/GenBank/DDBJ whole genome shotgun (WGS) entry which is preliminary data.</text>
</comment>
<dbReference type="Proteomes" id="UP001345219">
    <property type="component" value="Chromosome 24"/>
</dbReference>
<feature type="region of interest" description="Disordered" evidence="1">
    <location>
        <begin position="352"/>
        <end position="373"/>
    </location>
</feature>
<evidence type="ECO:0000313" key="4">
    <source>
        <dbReference type="Proteomes" id="UP001345219"/>
    </source>
</evidence>
<protein>
    <recommendedName>
        <fullName evidence="2">S1 motif domain-containing protein</fullName>
    </recommendedName>
</protein>
<dbReference type="SUPFAM" id="SSF50249">
    <property type="entry name" value="Nucleic acid-binding proteins"/>
    <property type="match status" value="1"/>
</dbReference>
<sequence length="745" mass="83722">MEGLATTAAFTRFPTSTPSLSRASLTRHLLFTGRRRVASRNLKRHQKTERFLVFASKEDPRLNQWDQMELKFGKLLGEDPKLTMAKIMGKKANPDASNLDIEKSFYGKKGKAVDVKEVPFVVEGPKEGQSSGSLDGLNLVRPVPKKGVKFQVDESQPMAPVVRKPVQSNGETASNSTRSSVPNVILRKPTMVNEDDVEDKPSGLRIRRNLSISMRNRPIREKYSDMTLLRKPEPTNVSDGKSPELVSETEPLPYENVEVDVEEEAGHEVFNDFTLIEKSGTTSSEYQHADNDKVTDNVNWSENLDDPNLEPEQKYEYQPPTSRDVEIDYSTMSSTLPSLKGKPERLAEPVKGVSNDDMVGTTEVTSENPPNGLGVESLAAATEFEESEDADWTTAEYLVRTGRRGEVELLSSSTRGFVVSFRSLIGFLPYRNLVAKWKFLAFESWLRQKGLPPSKYKQNLGVIGSYDATEKTDSDTGNRDPQFLDENISREISPDMKLEDLLAIYDQEKLKFLSSFVGQKIKVNVLVADRKLKKLIFSVKPKEKEELLEKKRIVMSKLRVGDVVKCCIKKITYFGIFVEVEGVPALIHQTEVSWDATLDPMAFFKLGQIVEAKVHQLDFSLDRIFLSLKEISPDPLIEALESVVGDYSSLDGQLQASELENPWTEVESLIKELEQIEGIQSVAKGRYFLSPGLAPTFQVYMASMFENQYKLLARAGNKVQEVIVEASLDKEEMKSVITTCTNRVE</sequence>